<dbReference type="eggNOG" id="KOG1498">
    <property type="taxonomic scope" value="Eukaryota"/>
</dbReference>
<dbReference type="GeneID" id="19173792"/>
<dbReference type="InterPro" id="IPR040134">
    <property type="entry name" value="PSMD12/CSN4"/>
</dbReference>
<feature type="compositionally biased region" description="Basic and acidic residues" evidence="3">
    <location>
        <begin position="217"/>
        <end position="245"/>
    </location>
</feature>
<dbReference type="GO" id="GO:0043161">
    <property type="term" value="P:proteasome-mediated ubiquitin-dependent protein catabolic process"/>
    <property type="evidence" value="ECO:0007669"/>
    <property type="project" value="EnsemblFungi"/>
</dbReference>
<dbReference type="Pfam" id="PF22241">
    <property type="entry name" value="PSMD12-CSN4_N"/>
    <property type="match status" value="2"/>
</dbReference>
<name>W9XAH5_9EURO</name>
<dbReference type="STRING" id="1182542.W9XAH5"/>
<dbReference type="HOGENOM" id="CLU_033860_2_0_1"/>
<dbReference type="PANTHER" id="PTHR10855:SF1">
    <property type="entry name" value="26S PROTEASOME NON-ATPASE REGULATORY SUBUNIT 12"/>
    <property type="match status" value="1"/>
</dbReference>
<dbReference type="RefSeq" id="XP_007737992.1">
    <property type="nucleotide sequence ID" value="XM_007739802.1"/>
</dbReference>
<dbReference type="Pfam" id="PF18098">
    <property type="entry name" value="RPN5_C"/>
    <property type="match status" value="1"/>
</dbReference>
<dbReference type="PROSITE" id="PS50250">
    <property type="entry name" value="PCI"/>
    <property type="match status" value="1"/>
</dbReference>
<dbReference type="Gene3D" id="1.10.10.10">
    <property type="entry name" value="Winged helix-like DNA-binding domain superfamily/Winged helix DNA-binding domain"/>
    <property type="match status" value="1"/>
</dbReference>
<dbReference type="GO" id="GO:0008180">
    <property type="term" value="C:COP9 signalosome"/>
    <property type="evidence" value="ECO:0007669"/>
    <property type="project" value="EnsemblFungi"/>
</dbReference>
<dbReference type="EMBL" id="AMGY01000010">
    <property type="protein sequence ID" value="EXJ77482.1"/>
    <property type="molecule type" value="Genomic_DNA"/>
</dbReference>
<proteinExistence type="inferred from homology"/>
<dbReference type="InterPro" id="IPR040896">
    <property type="entry name" value="RPN5_C"/>
</dbReference>
<evidence type="ECO:0000259" key="4">
    <source>
        <dbReference type="PROSITE" id="PS50250"/>
    </source>
</evidence>
<dbReference type="InterPro" id="IPR000717">
    <property type="entry name" value="PCI_dom"/>
</dbReference>
<dbReference type="Proteomes" id="UP000019478">
    <property type="component" value="Unassembled WGS sequence"/>
</dbReference>
<dbReference type="OrthoDB" id="268763at2759"/>
<dbReference type="Pfam" id="PF01399">
    <property type="entry name" value="PCI"/>
    <property type="match status" value="1"/>
</dbReference>
<dbReference type="InterPro" id="IPR036388">
    <property type="entry name" value="WH-like_DNA-bd_sf"/>
</dbReference>
<protein>
    <submittedName>
        <fullName evidence="5">26S proteasome regulatory subunit N5</fullName>
    </submittedName>
</protein>
<dbReference type="GO" id="GO:0000338">
    <property type="term" value="P:protein deneddylation"/>
    <property type="evidence" value="ECO:0007669"/>
    <property type="project" value="EnsemblFungi"/>
</dbReference>
<dbReference type="InterPro" id="IPR054559">
    <property type="entry name" value="PSMD12-CSN4-like_N"/>
</dbReference>
<evidence type="ECO:0000256" key="3">
    <source>
        <dbReference type="SAM" id="MobiDB-lite"/>
    </source>
</evidence>
<dbReference type="PANTHER" id="PTHR10855">
    <property type="entry name" value="26S PROTEASOME NON-ATPASE REGULATORY SUBUNIT 12/COP9 SIGNALOSOME COMPLEX SUBUNIT 4"/>
    <property type="match status" value="1"/>
</dbReference>
<evidence type="ECO:0000313" key="6">
    <source>
        <dbReference type="Proteomes" id="UP000019478"/>
    </source>
</evidence>
<feature type="region of interest" description="Disordered" evidence="3">
    <location>
        <begin position="210"/>
        <end position="245"/>
    </location>
</feature>
<dbReference type="GO" id="GO:0034515">
    <property type="term" value="C:proteasome storage granule"/>
    <property type="evidence" value="ECO:0007669"/>
    <property type="project" value="EnsemblFungi"/>
</dbReference>
<comment type="similarity">
    <text evidence="1">Belongs to the proteasome subunit p55 family.</text>
</comment>
<reference evidence="5 6" key="1">
    <citation type="submission" date="2013-03" db="EMBL/GenBank/DDBJ databases">
        <title>The Genome Sequence of Capronia epimyces CBS 606.96.</title>
        <authorList>
            <consortium name="The Broad Institute Genomics Platform"/>
            <person name="Cuomo C."/>
            <person name="de Hoog S."/>
            <person name="Gorbushina A."/>
            <person name="Walker B."/>
            <person name="Young S.K."/>
            <person name="Zeng Q."/>
            <person name="Gargeya S."/>
            <person name="Fitzgerald M."/>
            <person name="Haas B."/>
            <person name="Abouelleil A."/>
            <person name="Allen A.W."/>
            <person name="Alvarado L."/>
            <person name="Arachchi H.M."/>
            <person name="Berlin A.M."/>
            <person name="Chapman S.B."/>
            <person name="Gainer-Dewar J."/>
            <person name="Goldberg J."/>
            <person name="Griggs A."/>
            <person name="Gujja S."/>
            <person name="Hansen M."/>
            <person name="Howarth C."/>
            <person name="Imamovic A."/>
            <person name="Ireland A."/>
            <person name="Larimer J."/>
            <person name="McCowan C."/>
            <person name="Murphy C."/>
            <person name="Pearson M."/>
            <person name="Poon T.W."/>
            <person name="Priest M."/>
            <person name="Roberts A."/>
            <person name="Saif S."/>
            <person name="Shea T."/>
            <person name="Sisk P."/>
            <person name="Sykes S."/>
            <person name="Wortman J."/>
            <person name="Nusbaum C."/>
            <person name="Birren B."/>
        </authorList>
    </citation>
    <scope>NUCLEOTIDE SEQUENCE [LARGE SCALE GENOMIC DNA]</scope>
    <source>
        <strain evidence="5 6">CBS 606.96</strain>
    </source>
</reference>
<evidence type="ECO:0000313" key="5">
    <source>
        <dbReference type="EMBL" id="EXJ77482.1"/>
    </source>
</evidence>
<organism evidence="5 6">
    <name type="scientific">Capronia epimyces CBS 606.96</name>
    <dbReference type="NCBI Taxonomy" id="1182542"/>
    <lineage>
        <taxon>Eukaryota</taxon>
        <taxon>Fungi</taxon>
        <taxon>Dikarya</taxon>
        <taxon>Ascomycota</taxon>
        <taxon>Pezizomycotina</taxon>
        <taxon>Eurotiomycetes</taxon>
        <taxon>Chaetothyriomycetidae</taxon>
        <taxon>Chaetothyriales</taxon>
        <taxon>Herpotrichiellaceae</taxon>
        <taxon>Capronia</taxon>
    </lineage>
</organism>
<accession>W9XAH5</accession>
<keyword evidence="6" id="KW-1185">Reference proteome</keyword>
<dbReference type="SUPFAM" id="SSF46785">
    <property type="entry name" value="Winged helix' DNA-binding domain"/>
    <property type="match status" value="1"/>
</dbReference>
<dbReference type="GO" id="GO:0008541">
    <property type="term" value="C:proteasome regulatory particle, lid subcomplex"/>
    <property type="evidence" value="ECO:0007669"/>
    <property type="project" value="EnsemblFungi"/>
</dbReference>
<evidence type="ECO:0000256" key="1">
    <source>
        <dbReference type="ARBA" id="ARBA00006397"/>
    </source>
</evidence>
<evidence type="ECO:0000256" key="2">
    <source>
        <dbReference type="ARBA" id="ARBA00022942"/>
    </source>
</evidence>
<dbReference type="SMART" id="SM00088">
    <property type="entry name" value="PINT"/>
    <property type="match status" value="1"/>
</dbReference>
<dbReference type="InterPro" id="IPR036390">
    <property type="entry name" value="WH_DNA-bd_sf"/>
</dbReference>
<feature type="domain" description="PCI" evidence="4">
    <location>
        <begin position="267"/>
        <end position="443"/>
    </location>
</feature>
<sequence length="491" mass="56397">MSDGALFKPEKDFTKEADKVLPEAEALAKNDLQKAIDKILSLEKQARQSSDLASTSRCLTTIVTLCKEAGDWSLLNEQVQLLSKKHGQLKQAITNMVQVVMGFLDDTPSLETKLSVIEALRTVTEGKIFVEVERARITRILSDIKKEQGDIKSATEILCELQVETFGSMTRREKTEFILEQVDLCIQNDDWTQAGILSRKIGTKFFARKPKKTPAQLEKEEKARAEKEKNRSADEPPPEKEDDVTDLKLRYYEQQITLAKHEDKYLEVCKHYRQVLDTESVENNPDQLRAVLQRVIYFILLAPYDNEQSDLIHRIAQDSRNAEVPKDAALLKQFTIPELMRWPMIEQQYGEHLCSTDIFSKTPDTSDPKAQTRYEALRHRVIEHNVRVIAKYYTRITFPRLTELLDLSAEETEKYISDLVTKKTVYARIDRPARVVSFEVKRGPDEILDEWGNSMSGLLGLLERVGHLMQREEMMARIQPGVKEEGKKVKA</sequence>
<dbReference type="AlphaFoldDB" id="W9XAH5"/>
<keyword evidence="2 5" id="KW-0647">Proteasome</keyword>
<dbReference type="FunFam" id="1.10.10.10:FF:000070">
    <property type="entry name" value="26S proteasome non-ATPase regulatory subunit 12"/>
    <property type="match status" value="1"/>
</dbReference>
<gene>
    <name evidence="5" type="ORF">A1O3_09708</name>
</gene>
<comment type="caution">
    <text evidence="5">The sequence shown here is derived from an EMBL/GenBank/DDBJ whole genome shotgun (WGS) entry which is preliminary data.</text>
</comment>